<keyword evidence="3" id="KW-1185">Reference proteome</keyword>
<dbReference type="Pfam" id="PF07475">
    <property type="entry name" value="Hpr_kinase_C"/>
    <property type="match status" value="1"/>
</dbReference>
<dbReference type="GO" id="GO:0016301">
    <property type="term" value="F:kinase activity"/>
    <property type="evidence" value="ECO:0007669"/>
    <property type="project" value="UniProtKB-KW"/>
</dbReference>
<dbReference type="EMBL" id="JAYLLH010000010">
    <property type="protein sequence ID" value="MEC3861507.1"/>
    <property type="molecule type" value="Genomic_DNA"/>
</dbReference>
<accession>A0ABU6HHC9</accession>
<dbReference type="InterPro" id="IPR011104">
    <property type="entry name" value="Hpr_kin/Pase_C"/>
</dbReference>
<organism evidence="2 3">
    <name type="scientific">Mesobacterium hydrothermale</name>
    <dbReference type="NCBI Taxonomy" id="3111907"/>
    <lineage>
        <taxon>Bacteria</taxon>
        <taxon>Pseudomonadati</taxon>
        <taxon>Pseudomonadota</taxon>
        <taxon>Alphaproteobacteria</taxon>
        <taxon>Rhodobacterales</taxon>
        <taxon>Roseobacteraceae</taxon>
        <taxon>Mesobacterium</taxon>
    </lineage>
</organism>
<sequence>MALNDRGLLIRGASGSGKSTLALDLIALGATLVSDDRVMVSLRDGAPWMTAPQSLSGLIEARGIGILRAPACSGAAIAAVVDMDATETDRLPPFRKTALLGVDLPLLHNTARASFAVGVMHYLRYGRKA</sequence>
<dbReference type="Gene3D" id="3.40.50.300">
    <property type="entry name" value="P-loop containing nucleotide triphosphate hydrolases"/>
    <property type="match status" value="1"/>
</dbReference>
<comment type="caution">
    <text evidence="2">The sequence shown here is derived from an EMBL/GenBank/DDBJ whole genome shotgun (WGS) entry which is preliminary data.</text>
</comment>
<evidence type="ECO:0000259" key="1">
    <source>
        <dbReference type="Pfam" id="PF07475"/>
    </source>
</evidence>
<dbReference type="InterPro" id="IPR027417">
    <property type="entry name" value="P-loop_NTPase"/>
</dbReference>
<proteinExistence type="predicted"/>
<dbReference type="SUPFAM" id="SSF53795">
    <property type="entry name" value="PEP carboxykinase-like"/>
    <property type="match status" value="1"/>
</dbReference>
<protein>
    <submittedName>
        <fullName evidence="2">HPr kinase/phosphatase C-terminal domain-containing protein</fullName>
    </submittedName>
</protein>
<feature type="domain" description="HPr kinase/phosphorylase C-terminal" evidence="1">
    <location>
        <begin position="3"/>
        <end position="75"/>
    </location>
</feature>
<keyword evidence="2" id="KW-0808">Transferase</keyword>
<name>A0ABU6HHC9_9RHOB</name>
<dbReference type="Proteomes" id="UP001348149">
    <property type="component" value="Unassembled WGS sequence"/>
</dbReference>
<keyword evidence="2" id="KW-0418">Kinase</keyword>
<reference evidence="2 3" key="1">
    <citation type="submission" date="2024-01" db="EMBL/GenBank/DDBJ databases">
        <title>Mesobacterium rodlantinim sp. nov., isolated from shallow sea hydrothermal systems off Kueishantao Island.</title>
        <authorList>
            <person name="Su Z."/>
            <person name="Tang K."/>
        </authorList>
    </citation>
    <scope>NUCLEOTIDE SEQUENCE [LARGE SCALE GENOMIC DNA]</scope>
    <source>
        <strain evidence="2 3">TK19101</strain>
    </source>
</reference>
<gene>
    <name evidence="2" type="ORF">VK792_09445</name>
</gene>
<evidence type="ECO:0000313" key="2">
    <source>
        <dbReference type="EMBL" id="MEC3861507.1"/>
    </source>
</evidence>
<evidence type="ECO:0000313" key="3">
    <source>
        <dbReference type="Proteomes" id="UP001348149"/>
    </source>
</evidence>
<dbReference type="RefSeq" id="WP_326297222.1">
    <property type="nucleotide sequence ID" value="NZ_JAYLLH010000010.1"/>
</dbReference>
<dbReference type="CDD" id="cd01918">
    <property type="entry name" value="HprK_C"/>
    <property type="match status" value="1"/>
</dbReference>